<dbReference type="InterPro" id="IPR032675">
    <property type="entry name" value="LRR_dom_sf"/>
</dbReference>
<dbReference type="InterPro" id="IPR055414">
    <property type="entry name" value="LRR_R13L4/SHOC2-like"/>
</dbReference>
<reference evidence="7 8" key="1">
    <citation type="journal article" date="2019" name="Sci. Rep.">
        <title>A high-quality genome of Eragrostis curvula grass provides insights into Poaceae evolution and supports new strategies to enhance forage quality.</title>
        <authorList>
            <person name="Carballo J."/>
            <person name="Santos B.A.C.M."/>
            <person name="Zappacosta D."/>
            <person name="Garbus I."/>
            <person name="Selva J.P."/>
            <person name="Gallo C.A."/>
            <person name="Diaz A."/>
            <person name="Albertini E."/>
            <person name="Caccamo M."/>
            <person name="Echenique V."/>
        </authorList>
    </citation>
    <scope>NUCLEOTIDE SEQUENCE [LARGE SCALE GENOMIC DNA]</scope>
    <source>
        <strain evidence="8">cv. Victoria</strain>
        <tissue evidence="7">Leaf</tissue>
    </source>
</reference>
<feature type="domain" description="NB-ARC" evidence="4">
    <location>
        <begin position="227"/>
        <end position="398"/>
    </location>
</feature>
<protein>
    <submittedName>
        <fullName evidence="7">Uncharacterized protein</fullName>
    </submittedName>
</protein>
<dbReference type="Gramene" id="TVU46795">
    <property type="protein sequence ID" value="TVU46795"/>
    <property type="gene ID" value="EJB05_06358"/>
</dbReference>
<dbReference type="InterPro" id="IPR036388">
    <property type="entry name" value="WH-like_DNA-bd_sf"/>
</dbReference>
<dbReference type="Pfam" id="PF23559">
    <property type="entry name" value="WHD_DRP"/>
    <property type="match status" value="1"/>
</dbReference>
<dbReference type="Gene3D" id="1.10.10.10">
    <property type="entry name" value="Winged helix-like DNA-binding domain superfamily/Winged helix DNA-binding domain"/>
    <property type="match status" value="1"/>
</dbReference>
<dbReference type="InterPro" id="IPR002182">
    <property type="entry name" value="NB-ARC"/>
</dbReference>
<dbReference type="GO" id="GO:0009626">
    <property type="term" value="P:plant-type hypersensitive response"/>
    <property type="evidence" value="ECO:0007669"/>
    <property type="project" value="UniProtKB-ARBA"/>
</dbReference>
<dbReference type="Gene3D" id="1.10.8.430">
    <property type="entry name" value="Helical domain of apoptotic protease-activating factors"/>
    <property type="match status" value="1"/>
</dbReference>
<comment type="caution">
    <text evidence="7">The sequence shown here is derived from an EMBL/GenBank/DDBJ whole genome shotgun (WGS) entry which is preliminary data.</text>
</comment>
<feature type="region of interest" description="Disordered" evidence="3">
    <location>
        <begin position="973"/>
        <end position="998"/>
    </location>
</feature>
<evidence type="ECO:0000256" key="3">
    <source>
        <dbReference type="SAM" id="MobiDB-lite"/>
    </source>
</evidence>
<dbReference type="InterPro" id="IPR044974">
    <property type="entry name" value="Disease_R_plants"/>
</dbReference>
<dbReference type="Gene3D" id="3.80.10.10">
    <property type="entry name" value="Ribonuclease Inhibitor"/>
    <property type="match status" value="1"/>
</dbReference>
<dbReference type="GO" id="GO:0002758">
    <property type="term" value="P:innate immune response-activating signaling pathway"/>
    <property type="evidence" value="ECO:0007669"/>
    <property type="project" value="UniProtKB-ARBA"/>
</dbReference>
<evidence type="ECO:0000259" key="4">
    <source>
        <dbReference type="Pfam" id="PF00931"/>
    </source>
</evidence>
<dbReference type="PRINTS" id="PR00364">
    <property type="entry name" value="DISEASERSIST"/>
</dbReference>
<accession>A0A5J9WFR5</accession>
<gene>
    <name evidence="7" type="ORF">EJB05_06358</name>
</gene>
<sequence>MASSDELPMTNCSTGELEWMLPQPRFLLRKPSRFHRYLRRRKYIGDIFDFYIHYWIEGYGGGSKPALVDAYMGAVESVVCVKIPLLLDTCLTVKHRRRAFADLFCLWKVLYWWIRPALLAVVESGDEPPEEVERWASRAREMSYGLEDDIDVLLSRVEHAYKRSVLDMARRWRRIWSSFEEKTKQMTTLDPILTMYRRHGRTFMTMPDRIPEFDPLLKSTEEIVGIEGQANEVISLLMEDQLELKVVSIVGHGGSGKTTLTKLVYSRIRDQFDCTAFITISGHPDWDRIFGEMISDLGLLGDFSENDYSFNEVNIDKLQILLKDRRYLIIFDDVWSMSDVYHLISSLSGSHCSGRIIITTRIIDETFGNIDKISYYLFKMKPLSDDDSQELFLTRIFGSKDSCPDDLKKVSKAILKRCRGLPLAIIAISGLLVSKPCTIEEWKKVHVSLSQAGRETSNVNAILNISFHALPPHLKSCMLYLSIFPEDYVIGRKQLVWRWIAEGFIMGFPHELEENGNSCFDVLIRQNLIQAVDVQYDGRAKCCRVHDMVLEFIISISTKLNFVIVQDHKESRPIVDKIRRLSYQSYNAENARQKMSSDVLDIRSFNLFGTVKEVPHLEDFKAMRVLDLGSCRSIDNNHIKFILRLFLLEYLSLCQTKITELPEEICNLKYLQTLDLRGCGISKLPSTFARLQLLARLLVQSGVTLPDDIGNMQALELLLSVYMPSNSIKFVEELGKLTGMRTLEMTFGKPVDMENEVRTYTHSLVSSLNKLKNLKTLKIHAKEGSPLDSLMDIYPTFQMLRELGIGYISRLPSWIQFQRNLVHLEVQVITMKEEDLYILQGISTLIYLEVTLKCAPKEMIIIGNEGFGCLQEFHLICSDVGLRLVFQAGAMPRLKTLHLCLVARGAILEDGGVYSSVRNLSALENLHAEVDCCGSTREEVEAMEASIMMAAGEHHNRLTFDMQKNSEALMVMEEEVEEAEEEEEEEEEDEDEEGEEEE</sequence>
<evidence type="ECO:0000256" key="1">
    <source>
        <dbReference type="ARBA" id="ARBA00022737"/>
    </source>
</evidence>
<evidence type="ECO:0000313" key="8">
    <source>
        <dbReference type="Proteomes" id="UP000324897"/>
    </source>
</evidence>
<dbReference type="Pfam" id="PF00931">
    <property type="entry name" value="NB-ARC"/>
    <property type="match status" value="1"/>
</dbReference>
<feature type="domain" description="Disease resistance R13L4/SHOC-2-like LRR" evidence="6">
    <location>
        <begin position="602"/>
        <end position="959"/>
    </location>
</feature>
<dbReference type="AlphaFoldDB" id="A0A5J9WFR5"/>
<dbReference type="SUPFAM" id="SSF52058">
    <property type="entry name" value="L domain-like"/>
    <property type="match status" value="1"/>
</dbReference>
<keyword evidence="2" id="KW-0611">Plant defense</keyword>
<dbReference type="EMBL" id="RWGY01000004">
    <property type="protein sequence ID" value="TVU46795.1"/>
    <property type="molecule type" value="Genomic_DNA"/>
</dbReference>
<evidence type="ECO:0000259" key="6">
    <source>
        <dbReference type="Pfam" id="PF23598"/>
    </source>
</evidence>
<keyword evidence="8" id="KW-1185">Reference proteome</keyword>
<feature type="domain" description="Disease resistance protein winged helix" evidence="5">
    <location>
        <begin position="483"/>
        <end position="553"/>
    </location>
</feature>
<dbReference type="Gene3D" id="3.40.50.300">
    <property type="entry name" value="P-loop containing nucleotide triphosphate hydrolases"/>
    <property type="match status" value="1"/>
</dbReference>
<dbReference type="FunFam" id="1.10.10.10:FF:000322">
    <property type="entry name" value="Probable disease resistance protein At1g63360"/>
    <property type="match status" value="1"/>
</dbReference>
<dbReference type="InterPro" id="IPR027417">
    <property type="entry name" value="P-loop_NTPase"/>
</dbReference>
<dbReference type="GO" id="GO:0042742">
    <property type="term" value="P:defense response to bacterium"/>
    <property type="evidence" value="ECO:0007669"/>
    <property type="project" value="UniProtKB-ARBA"/>
</dbReference>
<dbReference type="SUPFAM" id="SSF52540">
    <property type="entry name" value="P-loop containing nucleoside triphosphate hydrolases"/>
    <property type="match status" value="1"/>
</dbReference>
<dbReference type="InterPro" id="IPR042197">
    <property type="entry name" value="Apaf_helical"/>
</dbReference>
<dbReference type="Pfam" id="PF23598">
    <property type="entry name" value="LRR_14"/>
    <property type="match status" value="1"/>
</dbReference>
<organism evidence="7 8">
    <name type="scientific">Eragrostis curvula</name>
    <name type="common">weeping love grass</name>
    <dbReference type="NCBI Taxonomy" id="38414"/>
    <lineage>
        <taxon>Eukaryota</taxon>
        <taxon>Viridiplantae</taxon>
        <taxon>Streptophyta</taxon>
        <taxon>Embryophyta</taxon>
        <taxon>Tracheophyta</taxon>
        <taxon>Spermatophyta</taxon>
        <taxon>Magnoliopsida</taxon>
        <taxon>Liliopsida</taxon>
        <taxon>Poales</taxon>
        <taxon>Poaceae</taxon>
        <taxon>PACMAD clade</taxon>
        <taxon>Chloridoideae</taxon>
        <taxon>Eragrostideae</taxon>
        <taxon>Eragrostidinae</taxon>
        <taxon>Eragrostis</taxon>
    </lineage>
</organism>
<dbReference type="PANTHER" id="PTHR23155">
    <property type="entry name" value="DISEASE RESISTANCE PROTEIN RP"/>
    <property type="match status" value="1"/>
</dbReference>
<name>A0A5J9WFR5_9POAL</name>
<dbReference type="GO" id="GO:0043531">
    <property type="term" value="F:ADP binding"/>
    <property type="evidence" value="ECO:0007669"/>
    <property type="project" value="InterPro"/>
</dbReference>
<dbReference type="PANTHER" id="PTHR23155:SF1228">
    <property type="entry name" value="NB-ARC DOMAIN CONTAINING PROTEIN, EXPRESSED"/>
    <property type="match status" value="1"/>
</dbReference>
<dbReference type="Proteomes" id="UP000324897">
    <property type="component" value="Chromosome 5"/>
</dbReference>
<keyword evidence="1" id="KW-0677">Repeat</keyword>
<dbReference type="InterPro" id="IPR058922">
    <property type="entry name" value="WHD_DRP"/>
</dbReference>
<evidence type="ECO:0000259" key="5">
    <source>
        <dbReference type="Pfam" id="PF23559"/>
    </source>
</evidence>
<evidence type="ECO:0000256" key="2">
    <source>
        <dbReference type="ARBA" id="ARBA00022821"/>
    </source>
</evidence>
<proteinExistence type="predicted"/>
<dbReference type="OrthoDB" id="430293at2759"/>
<evidence type="ECO:0000313" key="7">
    <source>
        <dbReference type="EMBL" id="TVU46795.1"/>
    </source>
</evidence>